<dbReference type="Pfam" id="PF01603">
    <property type="entry name" value="B56"/>
    <property type="match status" value="1"/>
</dbReference>
<evidence type="ECO:0000313" key="2">
    <source>
        <dbReference type="EMBL" id="CAE0350715.1"/>
    </source>
</evidence>
<dbReference type="GO" id="GO:0007165">
    <property type="term" value="P:signal transduction"/>
    <property type="evidence" value="ECO:0007669"/>
    <property type="project" value="InterPro"/>
</dbReference>
<organism evidence="2">
    <name type="scientific">Euplotes harpa</name>
    <dbReference type="NCBI Taxonomy" id="151035"/>
    <lineage>
        <taxon>Eukaryota</taxon>
        <taxon>Sar</taxon>
        <taxon>Alveolata</taxon>
        <taxon>Ciliophora</taxon>
        <taxon>Intramacronucleata</taxon>
        <taxon>Spirotrichea</taxon>
        <taxon>Hypotrichia</taxon>
        <taxon>Euplotida</taxon>
        <taxon>Euplotidae</taxon>
        <taxon>Euplotes</taxon>
    </lineage>
</organism>
<name>A0A7S3JCZ8_9SPIT</name>
<sequence length="147" mass="16931">MRSDLLNIVDSVMRIFKNTHFVGHLKRHIDTAFPLFVPLIVDLAVTHWFVVFRTKFVALATMIRDLDPEKFEAAQDPTNPSLVSSAAREQKRRRLDVQWETLDAKLKSADPSYERPAVPYRSDALLGDYNELYRHISQGSFSSHLMS</sequence>
<dbReference type="GO" id="GO:0000159">
    <property type="term" value="C:protein phosphatase type 2A complex"/>
    <property type="evidence" value="ECO:0007669"/>
    <property type="project" value="InterPro"/>
</dbReference>
<dbReference type="Gene3D" id="1.25.10.10">
    <property type="entry name" value="Leucine-rich Repeat Variant"/>
    <property type="match status" value="1"/>
</dbReference>
<reference evidence="2" key="1">
    <citation type="submission" date="2021-01" db="EMBL/GenBank/DDBJ databases">
        <authorList>
            <person name="Corre E."/>
            <person name="Pelletier E."/>
            <person name="Niang G."/>
            <person name="Scheremetjew M."/>
            <person name="Finn R."/>
            <person name="Kale V."/>
            <person name="Holt S."/>
            <person name="Cochrane G."/>
            <person name="Meng A."/>
            <person name="Brown T."/>
            <person name="Cohen L."/>
        </authorList>
    </citation>
    <scope>NUCLEOTIDE SEQUENCE</scope>
    <source>
        <strain evidence="2">FSP1.4</strain>
    </source>
</reference>
<feature type="transmembrane region" description="Helical" evidence="1">
    <location>
        <begin position="32"/>
        <end position="52"/>
    </location>
</feature>
<dbReference type="EMBL" id="HBII01023254">
    <property type="protein sequence ID" value="CAE0350715.1"/>
    <property type="molecule type" value="Transcribed_RNA"/>
</dbReference>
<dbReference type="InterPro" id="IPR011989">
    <property type="entry name" value="ARM-like"/>
</dbReference>
<dbReference type="GO" id="GO:0019888">
    <property type="term" value="F:protein phosphatase regulator activity"/>
    <property type="evidence" value="ECO:0007669"/>
    <property type="project" value="InterPro"/>
</dbReference>
<protein>
    <submittedName>
        <fullName evidence="2">Uncharacterized protein</fullName>
    </submittedName>
</protein>
<evidence type="ECO:0000256" key="1">
    <source>
        <dbReference type="SAM" id="Phobius"/>
    </source>
</evidence>
<keyword evidence="1" id="KW-0812">Transmembrane</keyword>
<dbReference type="InterPro" id="IPR016024">
    <property type="entry name" value="ARM-type_fold"/>
</dbReference>
<gene>
    <name evidence="2" type="ORF">EHAR0213_LOCUS9629</name>
</gene>
<dbReference type="InterPro" id="IPR002554">
    <property type="entry name" value="PP2A_B56"/>
</dbReference>
<dbReference type="AlphaFoldDB" id="A0A7S3JCZ8"/>
<accession>A0A7S3JCZ8</accession>
<keyword evidence="1" id="KW-1133">Transmembrane helix</keyword>
<dbReference type="SUPFAM" id="SSF48371">
    <property type="entry name" value="ARM repeat"/>
    <property type="match status" value="1"/>
</dbReference>
<keyword evidence="1" id="KW-0472">Membrane</keyword>
<proteinExistence type="predicted"/>